<keyword evidence="1" id="KW-0812">Transmembrane</keyword>
<comment type="caution">
    <text evidence="2">The sequence shown here is derived from an EMBL/GenBank/DDBJ whole genome shotgun (WGS) entry which is preliminary data.</text>
</comment>
<dbReference type="Proteomes" id="UP000295773">
    <property type="component" value="Unassembled WGS sequence"/>
</dbReference>
<evidence type="ECO:0000256" key="1">
    <source>
        <dbReference type="SAM" id="Phobius"/>
    </source>
</evidence>
<accession>A0A4V2VIP4</accession>
<organism evidence="2 3">
    <name type="scientific">Longicatena caecimuris</name>
    <dbReference type="NCBI Taxonomy" id="1796635"/>
    <lineage>
        <taxon>Bacteria</taxon>
        <taxon>Bacillati</taxon>
        <taxon>Bacillota</taxon>
        <taxon>Erysipelotrichia</taxon>
        <taxon>Erysipelotrichales</taxon>
        <taxon>Erysipelotrichaceae</taxon>
        <taxon>Longicatena</taxon>
    </lineage>
</organism>
<name>A0A4V2VIP4_9FIRM</name>
<gene>
    <name evidence="2" type="ORF">EDD61_12916</name>
</gene>
<keyword evidence="3" id="KW-1185">Reference proteome</keyword>
<keyword evidence="1" id="KW-1133">Transmembrane helix</keyword>
<dbReference type="EMBL" id="SMBP01000029">
    <property type="protein sequence ID" value="TCU52945.1"/>
    <property type="molecule type" value="Genomic_DNA"/>
</dbReference>
<proteinExistence type="predicted"/>
<reference evidence="2 3" key="1">
    <citation type="submission" date="2019-03" db="EMBL/GenBank/DDBJ databases">
        <title>Genomic Encyclopedia of Type Strains, Phase IV (KMG-IV): sequencing the most valuable type-strain genomes for metagenomic binning, comparative biology and taxonomic classification.</title>
        <authorList>
            <person name="Goeker M."/>
        </authorList>
    </citation>
    <scope>NUCLEOTIDE SEQUENCE [LARGE SCALE GENOMIC DNA]</scope>
    <source>
        <strain evidence="2 3">DSM 29481</strain>
    </source>
</reference>
<keyword evidence="1" id="KW-0472">Membrane</keyword>
<feature type="transmembrane region" description="Helical" evidence="1">
    <location>
        <begin position="74"/>
        <end position="96"/>
    </location>
</feature>
<dbReference type="AlphaFoldDB" id="A0A4V2VIP4"/>
<evidence type="ECO:0000313" key="2">
    <source>
        <dbReference type="EMBL" id="TCU52945.1"/>
    </source>
</evidence>
<evidence type="ECO:0000313" key="3">
    <source>
        <dbReference type="Proteomes" id="UP000295773"/>
    </source>
</evidence>
<feature type="transmembrane region" description="Helical" evidence="1">
    <location>
        <begin position="34"/>
        <end position="54"/>
    </location>
</feature>
<sequence length="100" mass="11508">MLKKCYFYKAKTRVMRCDTYALFHMVNHTNLGGLQMNIVISLIGGLIFITFPFLVLQKSKKMNEENTEEAKKKFVLFLICSIPVPVVAFLLLLLGLKTFM</sequence>
<protein>
    <submittedName>
        <fullName evidence="2">Uncharacterized protein</fullName>
    </submittedName>
</protein>